<dbReference type="AlphaFoldDB" id="A0A4Q2K9E6"/>
<dbReference type="GO" id="GO:0016791">
    <property type="term" value="F:phosphatase activity"/>
    <property type="evidence" value="ECO:0007669"/>
    <property type="project" value="TreeGrafter"/>
</dbReference>
<dbReference type="PROSITE" id="PS01228">
    <property type="entry name" value="COF_1"/>
    <property type="match status" value="1"/>
</dbReference>
<dbReference type="PANTHER" id="PTHR10000">
    <property type="entry name" value="PHOSPHOSERINE PHOSPHATASE"/>
    <property type="match status" value="1"/>
</dbReference>
<comment type="caution">
    <text evidence="1">The sequence shown here is derived from an EMBL/GenBank/DDBJ whole genome shotgun (WGS) entry which is preliminary data.</text>
</comment>
<proteinExistence type="predicted"/>
<dbReference type="InterPro" id="IPR036412">
    <property type="entry name" value="HAD-like_sf"/>
</dbReference>
<dbReference type="GO" id="GO:0000287">
    <property type="term" value="F:magnesium ion binding"/>
    <property type="evidence" value="ECO:0007669"/>
    <property type="project" value="TreeGrafter"/>
</dbReference>
<dbReference type="InterPro" id="IPR023214">
    <property type="entry name" value="HAD_sf"/>
</dbReference>
<dbReference type="Gene3D" id="3.40.50.1000">
    <property type="entry name" value="HAD superfamily/HAD-like"/>
    <property type="match status" value="1"/>
</dbReference>
<accession>A0A4Q2K9E6</accession>
<dbReference type="Pfam" id="PF08282">
    <property type="entry name" value="Hydrolase_3"/>
    <property type="match status" value="1"/>
</dbReference>
<protein>
    <submittedName>
        <fullName evidence="1">HAD-IIB family hydrolase</fullName>
    </submittedName>
</protein>
<dbReference type="OrthoDB" id="9810101at2"/>
<keyword evidence="2" id="KW-1185">Reference proteome</keyword>
<dbReference type="RefSeq" id="WP_129226872.1">
    <property type="nucleotide sequence ID" value="NZ_SDOZ01000004.1"/>
</dbReference>
<keyword evidence="1" id="KW-0378">Hydrolase</keyword>
<dbReference type="GO" id="GO:0005829">
    <property type="term" value="C:cytosol"/>
    <property type="evidence" value="ECO:0007669"/>
    <property type="project" value="TreeGrafter"/>
</dbReference>
<evidence type="ECO:0000313" key="1">
    <source>
        <dbReference type="EMBL" id="RXZ57997.1"/>
    </source>
</evidence>
<dbReference type="SUPFAM" id="SSF56784">
    <property type="entry name" value="HAD-like"/>
    <property type="match status" value="1"/>
</dbReference>
<evidence type="ECO:0000313" key="2">
    <source>
        <dbReference type="Proteomes" id="UP000291269"/>
    </source>
</evidence>
<dbReference type="InterPro" id="IPR006379">
    <property type="entry name" value="HAD-SF_hydro_IIB"/>
</dbReference>
<dbReference type="NCBIfam" id="TIGR01484">
    <property type="entry name" value="HAD-SF-IIB"/>
    <property type="match status" value="1"/>
</dbReference>
<gene>
    <name evidence="1" type="ORF">ESZ91_10065</name>
</gene>
<dbReference type="Gene3D" id="3.30.1240.10">
    <property type="match status" value="1"/>
</dbReference>
<dbReference type="PANTHER" id="PTHR10000:SF8">
    <property type="entry name" value="HAD SUPERFAMILY HYDROLASE-LIKE, TYPE 3"/>
    <property type="match status" value="1"/>
</dbReference>
<dbReference type="Proteomes" id="UP000291269">
    <property type="component" value="Unassembled WGS sequence"/>
</dbReference>
<name>A0A4Q2K9E6_9FIRM</name>
<organism evidence="1 2">
    <name type="scientific">Candidatus Borkfalkia ceftriaxoniphila</name>
    <dbReference type="NCBI Taxonomy" id="2508949"/>
    <lineage>
        <taxon>Bacteria</taxon>
        <taxon>Bacillati</taxon>
        <taxon>Bacillota</taxon>
        <taxon>Clostridia</taxon>
        <taxon>Christensenellales</taxon>
        <taxon>Christensenellaceae</taxon>
        <taxon>Candidatus Borkfalkia</taxon>
    </lineage>
</organism>
<dbReference type="EMBL" id="SDOZ01000004">
    <property type="protein sequence ID" value="RXZ57997.1"/>
    <property type="molecule type" value="Genomic_DNA"/>
</dbReference>
<reference evidence="1 2" key="1">
    <citation type="journal article" date="2019" name="Gut">
        <title>Antibiotics-induced monodominance of a novel gut bacterial order.</title>
        <authorList>
            <person name="Hildebrand F."/>
            <person name="Moitinho-Silva L."/>
            <person name="Blasche S."/>
            <person name="Jahn M.T."/>
            <person name="Gossmann T.I."/>
            <person name="Heuerta-Cepas J."/>
            <person name="Hercog R."/>
            <person name="Luetge M."/>
            <person name="Bahram M."/>
            <person name="Pryszlak A."/>
            <person name="Alves R.J."/>
            <person name="Waszak S.M."/>
            <person name="Zhu A."/>
            <person name="Ye L."/>
            <person name="Costea P.I."/>
            <person name="Aalvink S."/>
            <person name="Belzer C."/>
            <person name="Forslund S.K."/>
            <person name="Sunagawa S."/>
            <person name="Hentschel U."/>
            <person name="Merten C."/>
            <person name="Patil K.R."/>
            <person name="Benes V."/>
            <person name="Bork P."/>
        </authorList>
    </citation>
    <scope>NUCLEOTIDE SEQUENCE [LARGE SCALE GENOMIC DNA]</scope>
    <source>
        <strain evidence="1 2">HDS1380</strain>
    </source>
</reference>
<sequence>MKTLFVSDLDGTLLTSAENISPYSLEKLNAMIDGGMPFTYATARSLNSAAKAVWGLRQNLPVILYNGAVIMEPSGGSMLYNNPFNAGQREYIRSLLQKYGLSPLVYSFQKGRELVSWERGRETEGMLRYLARRRGDARLHPVDSESALYEGDIFYFTCIDEKARLDGLQQSVQTSLDLKTIFEQETYRTDWWCEIMPAATSKGNAARALKEIAGAERLVVFGDGVNDFSLFEAADESYAVQNADDRLKAMASGVIGFSEEDAVAKFLSTYEK</sequence>